<comment type="caution">
    <text evidence="2">The sequence shown here is derived from an EMBL/GenBank/DDBJ whole genome shotgun (WGS) entry which is preliminary data.</text>
</comment>
<proteinExistence type="predicted"/>
<keyword evidence="1" id="KW-1133">Transmembrane helix</keyword>
<name>A0A6N8U5G8_9FIRM</name>
<evidence type="ECO:0000313" key="2">
    <source>
        <dbReference type="EMBL" id="MXQ73131.1"/>
    </source>
</evidence>
<reference evidence="2 3" key="2">
    <citation type="submission" date="2020-01" db="EMBL/GenBank/DDBJ databases">
        <title>Clostridiaceae sp. nov. isolated from the gut of human by culturomics.</title>
        <authorList>
            <person name="Chang Y."/>
        </authorList>
    </citation>
    <scope>NUCLEOTIDE SEQUENCE [LARGE SCALE GENOMIC DNA]</scope>
    <source>
        <strain evidence="2 3">DONG20-135</strain>
    </source>
</reference>
<accession>A0A6N8U5G8</accession>
<keyword evidence="1" id="KW-0812">Transmembrane</keyword>
<evidence type="ECO:0000256" key="1">
    <source>
        <dbReference type="SAM" id="Phobius"/>
    </source>
</evidence>
<sequence length="75" mass="8438">MNTDILVAMIGGICVAVPTIITTCISNNKANAVMHYKIEYLTKQVEKHNNVVERMAVVENSIKAVHRRIDELSER</sequence>
<reference evidence="2 3" key="1">
    <citation type="submission" date="2019-12" db="EMBL/GenBank/DDBJ databases">
        <authorList>
            <person name="Yang R."/>
        </authorList>
    </citation>
    <scope>NUCLEOTIDE SEQUENCE [LARGE SCALE GENOMIC DNA]</scope>
    <source>
        <strain evidence="2 3">DONG20-135</strain>
    </source>
</reference>
<dbReference type="EMBL" id="WUUQ01000001">
    <property type="protein sequence ID" value="MXQ73131.1"/>
    <property type="molecule type" value="Genomic_DNA"/>
</dbReference>
<dbReference type="AlphaFoldDB" id="A0A6N8U5G8"/>
<evidence type="ECO:0000313" key="3">
    <source>
        <dbReference type="Proteomes" id="UP000434036"/>
    </source>
</evidence>
<keyword evidence="1" id="KW-0472">Membrane</keyword>
<dbReference type="RefSeq" id="WP_160624552.1">
    <property type="nucleotide sequence ID" value="NZ_WUUQ01000001.1"/>
</dbReference>
<protein>
    <submittedName>
        <fullName evidence="2">Uncharacterized protein</fullName>
    </submittedName>
</protein>
<organism evidence="2 3">
    <name type="scientific">Copranaerobaculum intestinale</name>
    <dbReference type="NCBI Taxonomy" id="2692629"/>
    <lineage>
        <taxon>Bacteria</taxon>
        <taxon>Bacillati</taxon>
        <taxon>Bacillota</taxon>
        <taxon>Erysipelotrichia</taxon>
        <taxon>Erysipelotrichales</taxon>
        <taxon>Erysipelotrichaceae</taxon>
        <taxon>Copranaerobaculum</taxon>
    </lineage>
</organism>
<feature type="transmembrane region" description="Helical" evidence="1">
    <location>
        <begin position="6"/>
        <end position="25"/>
    </location>
</feature>
<keyword evidence="3" id="KW-1185">Reference proteome</keyword>
<gene>
    <name evidence="2" type="ORF">GSF08_04180</name>
</gene>
<dbReference type="Proteomes" id="UP000434036">
    <property type="component" value="Unassembled WGS sequence"/>
</dbReference>